<sequence>MTLRVLYICEGSSDTGLKLHIEEIAAEAGYELLVTVPNFDRLRESTGRAVADKLRVARRLDDAHYDIALIHRDADNVQPLHRCQEISAAVTQEWPGLAHVPIIPVRMLEAWLLVDETAIREVSGNPNGRAVLNLPKPAKVETESDPKQRLKDAIATASGVKGRELKKLQARFPQNRRRLLQMLDRKGPIRRLTSWQAFVADLQRALEKASSK</sequence>
<evidence type="ECO:0008006" key="3">
    <source>
        <dbReference type="Google" id="ProtNLM"/>
    </source>
</evidence>
<name>A0A401YWI2_9ACTN</name>
<proteinExistence type="predicted"/>
<keyword evidence="2" id="KW-1185">Reference proteome</keyword>
<protein>
    <recommendedName>
        <fullName evidence="3">DUF4276 family protein</fullName>
    </recommendedName>
</protein>
<reference evidence="1 2" key="1">
    <citation type="submission" date="2018-12" db="EMBL/GenBank/DDBJ databases">
        <title>Draft genome sequence of Embleya hyalina NBRC 13850T.</title>
        <authorList>
            <person name="Komaki H."/>
            <person name="Hosoyama A."/>
            <person name="Kimura A."/>
            <person name="Ichikawa N."/>
            <person name="Tamura T."/>
        </authorList>
    </citation>
    <scope>NUCLEOTIDE SEQUENCE [LARGE SCALE GENOMIC DNA]</scope>
    <source>
        <strain evidence="1 2">NBRC 13850</strain>
    </source>
</reference>
<evidence type="ECO:0000313" key="2">
    <source>
        <dbReference type="Proteomes" id="UP000286931"/>
    </source>
</evidence>
<dbReference type="InterPro" id="IPR025455">
    <property type="entry name" value="DUF4276"/>
</dbReference>
<comment type="caution">
    <text evidence="1">The sequence shown here is derived from an EMBL/GenBank/DDBJ whole genome shotgun (WGS) entry which is preliminary data.</text>
</comment>
<evidence type="ECO:0000313" key="1">
    <source>
        <dbReference type="EMBL" id="GCD98968.1"/>
    </source>
</evidence>
<dbReference type="Proteomes" id="UP000286931">
    <property type="component" value="Unassembled WGS sequence"/>
</dbReference>
<dbReference type="AlphaFoldDB" id="A0A401YWI2"/>
<dbReference type="EMBL" id="BIFH01000030">
    <property type="protein sequence ID" value="GCD98968.1"/>
    <property type="molecule type" value="Genomic_DNA"/>
</dbReference>
<organism evidence="1 2">
    <name type="scientific">Embleya hyalina</name>
    <dbReference type="NCBI Taxonomy" id="516124"/>
    <lineage>
        <taxon>Bacteria</taxon>
        <taxon>Bacillati</taxon>
        <taxon>Actinomycetota</taxon>
        <taxon>Actinomycetes</taxon>
        <taxon>Kitasatosporales</taxon>
        <taxon>Streptomycetaceae</taxon>
        <taxon>Embleya</taxon>
    </lineage>
</organism>
<dbReference type="OrthoDB" id="7596770at2"/>
<gene>
    <name evidence="1" type="ORF">EHYA_06680</name>
</gene>
<accession>A0A401YWI2</accession>
<dbReference type="Pfam" id="PF14103">
    <property type="entry name" value="DUF4276"/>
    <property type="match status" value="1"/>
</dbReference>
<dbReference type="RefSeq" id="WP_126640824.1">
    <property type="nucleotide sequence ID" value="NZ_BIFH01000030.1"/>
</dbReference>